<feature type="compositionally biased region" description="Gly residues" evidence="1">
    <location>
        <begin position="83"/>
        <end position="98"/>
    </location>
</feature>
<sequence length="274" mass="27417">MVPVAGQTDGQAAEPTSPVAEPTVVIPAEEPAPAQAAASEPTSVFSAQPAQPAYPAAQPAYPAAQPLYAEAQPAQTAAFGAVPPGGDGQPPAGTPGGGAKKSLPVAAVIALTVLVVLLIGGAAFGATKIFGGDDDDPPVSAGDNKTTDAPDADDETDEPSDPTPTPSATTDAPGGTGSSSEFCTELGNIQTKSLEAFSGGSTPDLSKIQDTARELVEAYDDLGDIAPPEIKSDIEVMSKFLNSMMNPSGGAPTGMDEYIGAAQRIGTYYAQNCL</sequence>
<dbReference type="AlphaFoldDB" id="A0A641AMA9"/>
<comment type="caution">
    <text evidence="3">The sequence shown here is derived from an EMBL/GenBank/DDBJ whole genome shotgun (WGS) entry which is preliminary data.</text>
</comment>
<evidence type="ECO:0000313" key="4">
    <source>
        <dbReference type="Proteomes" id="UP001515100"/>
    </source>
</evidence>
<keyword evidence="2" id="KW-0812">Transmembrane</keyword>
<proteinExistence type="predicted"/>
<evidence type="ECO:0000313" key="3">
    <source>
        <dbReference type="EMBL" id="KAA1378408.1"/>
    </source>
</evidence>
<keyword evidence="4" id="KW-1185">Reference proteome</keyword>
<dbReference type="Proteomes" id="UP001515100">
    <property type="component" value="Unassembled WGS sequence"/>
</dbReference>
<dbReference type="EMBL" id="SDPP02000002">
    <property type="protein sequence ID" value="KAA1378408.1"/>
    <property type="molecule type" value="Genomic_DNA"/>
</dbReference>
<feature type="region of interest" description="Disordered" evidence="1">
    <location>
        <begin position="31"/>
        <end position="51"/>
    </location>
</feature>
<evidence type="ECO:0000256" key="1">
    <source>
        <dbReference type="SAM" id="MobiDB-lite"/>
    </source>
</evidence>
<keyword evidence="2" id="KW-0472">Membrane</keyword>
<evidence type="ECO:0000256" key="2">
    <source>
        <dbReference type="SAM" id="Phobius"/>
    </source>
</evidence>
<dbReference type="OrthoDB" id="128211at85009"/>
<feature type="compositionally biased region" description="Acidic residues" evidence="1">
    <location>
        <begin position="150"/>
        <end position="160"/>
    </location>
</feature>
<name>A0A641AMA9_9ACTN</name>
<keyword evidence="2" id="KW-1133">Transmembrane helix</keyword>
<protein>
    <submittedName>
        <fullName evidence="3">Uncharacterized protein</fullName>
    </submittedName>
</protein>
<feature type="region of interest" description="Disordered" evidence="1">
    <location>
        <begin position="129"/>
        <end position="183"/>
    </location>
</feature>
<feature type="region of interest" description="Disordered" evidence="1">
    <location>
        <begin position="78"/>
        <end position="98"/>
    </location>
</feature>
<accession>A0A641AMA9</accession>
<reference evidence="3" key="1">
    <citation type="submission" date="2019-09" db="EMBL/GenBank/DDBJ databases">
        <authorList>
            <person name="Li J."/>
        </authorList>
    </citation>
    <scope>NUCLEOTIDE SEQUENCE [LARGE SCALE GENOMIC DNA]</scope>
    <source>
        <strain evidence="3">NRBC 14897</strain>
    </source>
</reference>
<feature type="transmembrane region" description="Helical" evidence="2">
    <location>
        <begin position="105"/>
        <end position="126"/>
    </location>
</feature>
<organism evidence="3 4">
    <name type="scientific">Aeromicrobium fastidiosum</name>
    <dbReference type="NCBI Taxonomy" id="52699"/>
    <lineage>
        <taxon>Bacteria</taxon>
        <taxon>Bacillati</taxon>
        <taxon>Actinomycetota</taxon>
        <taxon>Actinomycetes</taxon>
        <taxon>Propionibacteriales</taxon>
        <taxon>Nocardioidaceae</taxon>
        <taxon>Aeromicrobium</taxon>
    </lineage>
</organism>
<gene>
    <name evidence="3" type="ORF">ESP62_008605</name>
</gene>